<sequence>MIEYKQTVLYVEDNQLNMALMNHIFKKNLPSVRLLKAETAALGLQIARQMLPDLIILDIGLPDLNGYEAMDQLKNDELTRPIPVLAISAFAQRSDIERAQKSGFSGYITKPFQVKALTEAVEKLLAGIA</sequence>
<keyword evidence="1 2" id="KW-0597">Phosphoprotein</keyword>
<dbReference type="PANTHER" id="PTHR44591:SF23">
    <property type="entry name" value="CHEY SUBFAMILY"/>
    <property type="match status" value="1"/>
</dbReference>
<dbReference type="PROSITE" id="PS50110">
    <property type="entry name" value="RESPONSE_REGULATORY"/>
    <property type="match status" value="1"/>
</dbReference>
<dbReference type="RefSeq" id="WP_062522873.1">
    <property type="nucleotide sequence ID" value="NZ_LIPY01000108.1"/>
</dbReference>
<name>A0ABR5SZC4_9BACL</name>
<dbReference type="PANTHER" id="PTHR44591">
    <property type="entry name" value="STRESS RESPONSE REGULATOR PROTEIN 1"/>
    <property type="match status" value="1"/>
</dbReference>
<accession>A0ABR5SZC4</accession>
<dbReference type="Pfam" id="PF00072">
    <property type="entry name" value="Response_reg"/>
    <property type="match status" value="1"/>
</dbReference>
<protein>
    <recommendedName>
        <fullName evidence="3">Response regulatory domain-containing protein</fullName>
    </recommendedName>
</protein>
<dbReference type="InterPro" id="IPR001789">
    <property type="entry name" value="Sig_transdc_resp-reg_receiver"/>
</dbReference>
<organism evidence="4 5">
    <name type="scientific">Paenibacillus jilunlii</name>
    <dbReference type="NCBI Taxonomy" id="682956"/>
    <lineage>
        <taxon>Bacteria</taxon>
        <taxon>Bacillati</taxon>
        <taxon>Bacillota</taxon>
        <taxon>Bacilli</taxon>
        <taxon>Bacillales</taxon>
        <taxon>Paenibacillaceae</taxon>
        <taxon>Paenibacillus</taxon>
    </lineage>
</organism>
<dbReference type="Gene3D" id="3.40.50.2300">
    <property type="match status" value="1"/>
</dbReference>
<feature type="modified residue" description="4-aspartylphosphate" evidence="2">
    <location>
        <position position="58"/>
    </location>
</feature>
<feature type="domain" description="Response regulatory" evidence="3">
    <location>
        <begin position="7"/>
        <end position="125"/>
    </location>
</feature>
<proteinExistence type="predicted"/>
<dbReference type="SUPFAM" id="SSF52172">
    <property type="entry name" value="CheY-like"/>
    <property type="match status" value="1"/>
</dbReference>
<evidence type="ECO:0000313" key="4">
    <source>
        <dbReference type="EMBL" id="KWX76089.1"/>
    </source>
</evidence>
<comment type="caution">
    <text evidence="4">The sequence shown here is derived from an EMBL/GenBank/DDBJ whole genome shotgun (WGS) entry which is preliminary data.</text>
</comment>
<gene>
    <name evidence="4" type="ORF">AML91_11225</name>
</gene>
<dbReference type="InterPro" id="IPR011006">
    <property type="entry name" value="CheY-like_superfamily"/>
</dbReference>
<evidence type="ECO:0000313" key="5">
    <source>
        <dbReference type="Proteomes" id="UP000070252"/>
    </source>
</evidence>
<dbReference type="EMBL" id="LIPY01000108">
    <property type="protein sequence ID" value="KWX76089.1"/>
    <property type="molecule type" value="Genomic_DNA"/>
</dbReference>
<dbReference type="Proteomes" id="UP000070252">
    <property type="component" value="Unassembled WGS sequence"/>
</dbReference>
<evidence type="ECO:0000256" key="1">
    <source>
        <dbReference type="ARBA" id="ARBA00022553"/>
    </source>
</evidence>
<evidence type="ECO:0000259" key="3">
    <source>
        <dbReference type="PROSITE" id="PS50110"/>
    </source>
</evidence>
<reference evidence="4 5" key="1">
    <citation type="submission" date="2015-08" db="EMBL/GenBank/DDBJ databases">
        <title>Genome of Paenibacillus jilunlii.</title>
        <authorList>
            <person name="Sant'Anna F.H."/>
            <person name="Ambrosini A."/>
            <person name="Souza R."/>
            <person name="Bach E."/>
            <person name="Fernandes G."/>
            <person name="Balsanelli E."/>
            <person name="Baura V.A."/>
            <person name="Pedrosa F.O."/>
            <person name="Souza E.M."/>
            <person name="Passaglia L."/>
        </authorList>
    </citation>
    <scope>NUCLEOTIDE SEQUENCE [LARGE SCALE GENOMIC DNA]</scope>
    <source>
        <strain evidence="4 5">DSM 23019</strain>
    </source>
</reference>
<evidence type="ECO:0000256" key="2">
    <source>
        <dbReference type="PROSITE-ProRule" id="PRU00169"/>
    </source>
</evidence>
<dbReference type="SMART" id="SM00448">
    <property type="entry name" value="REC"/>
    <property type="match status" value="1"/>
</dbReference>
<keyword evidence="5" id="KW-1185">Reference proteome</keyword>
<dbReference type="InterPro" id="IPR050595">
    <property type="entry name" value="Bact_response_regulator"/>
</dbReference>